<dbReference type="PANTHER" id="PTHR21415">
    <property type="entry name" value="U7 SNRNA-ASSOCIATED SM-LIKE PROTEIN LSM11"/>
    <property type="match status" value="1"/>
</dbReference>
<name>A0A485LBH7_9STRA</name>
<sequence>METQVVAVDGVAPWKRARIVAFYETYNPENLKNIPEILRVFSGREEVLCAKLHKKYGCHPDILKPEIHDTYDPNYKPVAAPATTGGPLDFRSTSFDARRALRQRDLDNLAQAHPLDNLYKCRLLLPRQDPHFIEHKTQPHTAKPPPEKVRRSVVVPKKPPLLHAIAELHATGPLSLLRACLLAKAKVVVVVRRICSIRGTCTGYLKGFDKHMNVVLLDVTERYVPLGNEPEVVGLAQWATKRNRTAVTRHANQLLIRGDNIVMVYPTHPLPQAPASSTPQSTSIK</sequence>
<dbReference type="GO" id="GO:0071209">
    <property type="term" value="F:U7 snRNA binding"/>
    <property type="evidence" value="ECO:0007669"/>
    <property type="project" value="InterPro"/>
</dbReference>
<gene>
    <name evidence="3" type="primary">Aste57867_18856</name>
    <name evidence="2" type="ORF">As57867_018792</name>
    <name evidence="3" type="ORF">ASTE57867_18856</name>
</gene>
<dbReference type="SMART" id="SM00651">
    <property type="entry name" value="Sm"/>
    <property type="match status" value="1"/>
</dbReference>
<dbReference type="InterPro" id="IPR010920">
    <property type="entry name" value="LSM_dom_sf"/>
</dbReference>
<keyword evidence="4" id="KW-1185">Reference proteome</keyword>
<dbReference type="GO" id="GO:0005683">
    <property type="term" value="C:U7 snRNP"/>
    <property type="evidence" value="ECO:0007669"/>
    <property type="project" value="TreeGrafter"/>
</dbReference>
<evidence type="ECO:0000259" key="1">
    <source>
        <dbReference type="PROSITE" id="PS52002"/>
    </source>
</evidence>
<dbReference type="AlphaFoldDB" id="A0A485LBH7"/>
<feature type="domain" description="Sm" evidence="1">
    <location>
        <begin position="178"/>
        <end position="270"/>
    </location>
</feature>
<dbReference type="EMBL" id="CAADRA010006437">
    <property type="protein sequence ID" value="VFT95590.1"/>
    <property type="molecule type" value="Genomic_DNA"/>
</dbReference>
<dbReference type="InterPro" id="IPR001163">
    <property type="entry name" value="Sm_dom_euk/arc"/>
</dbReference>
<dbReference type="PANTHER" id="PTHR21415:SF1">
    <property type="entry name" value="U7 SNRNA-ASSOCIATED SM-LIKE PROTEIN LSM11"/>
    <property type="match status" value="1"/>
</dbReference>
<accession>A0A485LBH7</accession>
<organism evidence="3 4">
    <name type="scientific">Aphanomyces stellatus</name>
    <dbReference type="NCBI Taxonomy" id="120398"/>
    <lineage>
        <taxon>Eukaryota</taxon>
        <taxon>Sar</taxon>
        <taxon>Stramenopiles</taxon>
        <taxon>Oomycota</taxon>
        <taxon>Saprolegniomycetes</taxon>
        <taxon>Saprolegniales</taxon>
        <taxon>Verrucalvaceae</taxon>
        <taxon>Aphanomyces</taxon>
    </lineage>
</organism>
<dbReference type="Pfam" id="PF01423">
    <property type="entry name" value="LSM"/>
    <property type="match status" value="1"/>
</dbReference>
<dbReference type="Proteomes" id="UP000332933">
    <property type="component" value="Unassembled WGS sequence"/>
</dbReference>
<dbReference type="PROSITE" id="PS52002">
    <property type="entry name" value="SM"/>
    <property type="match status" value="1"/>
</dbReference>
<dbReference type="InterPro" id="IPR047575">
    <property type="entry name" value="Sm"/>
</dbReference>
<dbReference type="SUPFAM" id="SSF50182">
    <property type="entry name" value="Sm-like ribonucleoproteins"/>
    <property type="match status" value="1"/>
</dbReference>
<dbReference type="EMBL" id="VJMH01006416">
    <property type="protein sequence ID" value="KAF0689719.1"/>
    <property type="molecule type" value="Genomic_DNA"/>
</dbReference>
<dbReference type="InterPro" id="IPR039267">
    <property type="entry name" value="Lsm11"/>
</dbReference>
<dbReference type="Gene3D" id="2.30.30.100">
    <property type="match status" value="1"/>
</dbReference>
<proteinExistence type="predicted"/>
<evidence type="ECO:0000313" key="3">
    <source>
        <dbReference type="EMBL" id="VFT95590.1"/>
    </source>
</evidence>
<evidence type="ECO:0000313" key="2">
    <source>
        <dbReference type="EMBL" id="KAF0689719.1"/>
    </source>
</evidence>
<dbReference type="GO" id="GO:0006398">
    <property type="term" value="P:mRNA 3'-end processing by stem-loop binding and cleavage"/>
    <property type="evidence" value="ECO:0007669"/>
    <property type="project" value="TreeGrafter"/>
</dbReference>
<dbReference type="OrthoDB" id="437526at2759"/>
<reference evidence="2" key="2">
    <citation type="submission" date="2019-06" db="EMBL/GenBank/DDBJ databases">
        <title>Genomics analysis of Aphanomyces spp. identifies a new class of oomycete effector associated with host adaptation.</title>
        <authorList>
            <person name="Gaulin E."/>
        </authorList>
    </citation>
    <scope>NUCLEOTIDE SEQUENCE</scope>
    <source>
        <strain evidence="2">CBS 578.67</strain>
    </source>
</reference>
<protein>
    <submittedName>
        <fullName evidence="3">Aste57867_18856 protein</fullName>
    </submittedName>
</protein>
<evidence type="ECO:0000313" key="4">
    <source>
        <dbReference type="Proteomes" id="UP000332933"/>
    </source>
</evidence>
<reference evidence="3 4" key="1">
    <citation type="submission" date="2019-03" db="EMBL/GenBank/DDBJ databases">
        <authorList>
            <person name="Gaulin E."/>
            <person name="Dumas B."/>
        </authorList>
    </citation>
    <scope>NUCLEOTIDE SEQUENCE [LARGE SCALE GENOMIC DNA]</scope>
    <source>
        <strain evidence="3">CBS 568.67</strain>
    </source>
</reference>